<keyword evidence="6" id="KW-1185">Reference proteome</keyword>
<dbReference type="PANTHER" id="PTHR46766">
    <property type="entry name" value="GLUTAMINE-RICH PROTEIN 2"/>
    <property type="match status" value="1"/>
</dbReference>
<dbReference type="Pfam" id="PF12484">
    <property type="entry name" value="PPE-SVP"/>
    <property type="match status" value="1"/>
</dbReference>
<evidence type="ECO:0008006" key="7">
    <source>
        <dbReference type="Google" id="ProtNLM"/>
    </source>
</evidence>
<accession>A0A1X2EL80</accession>
<feature type="region of interest" description="Disordered" evidence="2">
    <location>
        <begin position="151"/>
        <end position="177"/>
    </location>
</feature>
<dbReference type="Proteomes" id="UP000193090">
    <property type="component" value="Unassembled WGS sequence"/>
</dbReference>
<organism evidence="5 6">
    <name type="scientific">Mycolicibacillus trivialis</name>
    <dbReference type="NCBI Taxonomy" id="1798"/>
    <lineage>
        <taxon>Bacteria</taxon>
        <taxon>Bacillati</taxon>
        <taxon>Actinomycetota</taxon>
        <taxon>Actinomycetes</taxon>
        <taxon>Mycobacteriales</taxon>
        <taxon>Mycobacteriaceae</taxon>
        <taxon>Mycolicibacillus</taxon>
    </lineage>
</organism>
<evidence type="ECO:0000256" key="1">
    <source>
        <dbReference type="ARBA" id="ARBA00010652"/>
    </source>
</evidence>
<evidence type="ECO:0000313" key="6">
    <source>
        <dbReference type="Proteomes" id="UP000193090"/>
    </source>
</evidence>
<name>A0A1X2EL80_9MYCO</name>
<dbReference type="Gene3D" id="1.20.1260.20">
    <property type="entry name" value="PPE superfamily"/>
    <property type="match status" value="1"/>
</dbReference>
<feature type="domain" description="PPE" evidence="3">
    <location>
        <begin position="1"/>
        <end position="150"/>
    </location>
</feature>
<protein>
    <recommendedName>
        <fullName evidence="7">PPE family domain-containing protein</fullName>
    </recommendedName>
</protein>
<dbReference type="SUPFAM" id="SSF140459">
    <property type="entry name" value="PE/PPE dimer-like"/>
    <property type="match status" value="1"/>
</dbReference>
<evidence type="ECO:0000259" key="4">
    <source>
        <dbReference type="Pfam" id="PF12484"/>
    </source>
</evidence>
<dbReference type="PANTHER" id="PTHR46766:SF1">
    <property type="entry name" value="GLUTAMINE-RICH PROTEIN 2"/>
    <property type="match status" value="1"/>
</dbReference>
<dbReference type="STRING" id="1798.AWC30_08055"/>
<dbReference type="AlphaFoldDB" id="A0A1X2EL80"/>
<dbReference type="EMBL" id="LQPZ01000017">
    <property type="protein sequence ID" value="ORX05774.1"/>
    <property type="molecule type" value="Genomic_DNA"/>
</dbReference>
<reference evidence="5 6" key="1">
    <citation type="submission" date="2016-01" db="EMBL/GenBank/DDBJ databases">
        <title>The new phylogeny of the genus Mycobacterium.</title>
        <authorList>
            <person name="Tarcisio F."/>
            <person name="Conor M."/>
            <person name="Antonella G."/>
            <person name="Elisabetta G."/>
            <person name="Giulia F.S."/>
            <person name="Sara T."/>
            <person name="Anna F."/>
            <person name="Clotilde B."/>
            <person name="Roberto B."/>
            <person name="Veronica D.S."/>
            <person name="Fabio R."/>
            <person name="Monica P."/>
            <person name="Olivier J."/>
            <person name="Enrico T."/>
            <person name="Nicola S."/>
        </authorList>
    </citation>
    <scope>NUCLEOTIDE SEQUENCE [LARGE SCALE GENOMIC DNA]</scope>
    <source>
        <strain evidence="5 6">DSM 44153</strain>
    </source>
</reference>
<gene>
    <name evidence="5" type="ORF">AWC30_08055</name>
</gene>
<comment type="similarity">
    <text evidence="1">Belongs to the mycobacterial PPE family.</text>
</comment>
<evidence type="ECO:0000259" key="3">
    <source>
        <dbReference type="Pfam" id="PF00823"/>
    </source>
</evidence>
<comment type="caution">
    <text evidence="5">The sequence shown here is derived from an EMBL/GenBank/DDBJ whole genome shotgun (WGS) entry which is preliminary data.</text>
</comment>
<proteinExistence type="inferred from homology"/>
<feature type="domain" description="PPE family C-terminal" evidence="4">
    <location>
        <begin position="303"/>
        <end position="382"/>
    </location>
</feature>
<dbReference type="InterPro" id="IPR022171">
    <property type="entry name" value="PPE_C"/>
</dbReference>
<feature type="region of interest" description="Disordered" evidence="2">
    <location>
        <begin position="367"/>
        <end position="394"/>
    </location>
</feature>
<evidence type="ECO:0000256" key="2">
    <source>
        <dbReference type="SAM" id="MobiDB-lite"/>
    </source>
</evidence>
<dbReference type="Pfam" id="PF00823">
    <property type="entry name" value="PPE"/>
    <property type="match status" value="1"/>
</dbReference>
<dbReference type="GO" id="GO:0052572">
    <property type="term" value="P:response to host immune response"/>
    <property type="evidence" value="ECO:0007669"/>
    <property type="project" value="TreeGrafter"/>
</dbReference>
<dbReference type="InterPro" id="IPR000030">
    <property type="entry name" value="PPE_dom"/>
</dbReference>
<evidence type="ECO:0000313" key="5">
    <source>
        <dbReference type="EMBL" id="ORX05774.1"/>
    </source>
</evidence>
<dbReference type="InterPro" id="IPR038332">
    <property type="entry name" value="PPE_sf"/>
</dbReference>
<sequence>MYSGAGSTSMVAAAAAWETLTAELESVASGYTAAIANLTGGGWRGPAAAAMARAAAPFTAWLAAVAAQTKLAATQARAAAEAYETAHALTVPPAQVTANRTLVRSLIARNTFGQNTAEIAAGEAQYGQMWAQDAAAMYGYAAGSAAATQMTPFAPPRQNTDPTGLARQAASTTQSVAGPATDYTTQLVSAIPQALQTFAQTPGSALSDPGVSTILSSGASGFTTALAYIPSTLLPSMIGYFAGTGENAAGGLGGPFGGLGALLAPEGPLGDLGALGGSMTGATTATTVGWHQAMPATSAPVGAAMGKAVPIGGLSAPQTWAAAAPPMNATAPTLASAVAPTTQVIGPDGRVMTVPAGLGMSGAAGHAPFGHTPAPRFGLKPTPPTVVRHTPAAG</sequence>